<evidence type="ECO:0000259" key="10">
    <source>
        <dbReference type="Pfam" id="PF04316"/>
    </source>
</evidence>
<dbReference type="EMBL" id="AP024355">
    <property type="protein sequence ID" value="BCR06607.1"/>
    <property type="molecule type" value="Genomic_DNA"/>
</dbReference>
<keyword evidence="12" id="KW-1185">Reference proteome</keyword>
<gene>
    <name evidence="11" type="ORF">DESUT3_36760</name>
</gene>
<dbReference type="NCBIfam" id="TIGR03824">
    <property type="entry name" value="FlgM_jcvi"/>
    <property type="match status" value="1"/>
</dbReference>
<evidence type="ECO:0000313" key="11">
    <source>
        <dbReference type="EMBL" id="BCR06607.1"/>
    </source>
</evidence>
<dbReference type="InterPro" id="IPR031316">
    <property type="entry name" value="FlgM_C"/>
</dbReference>
<sequence length="97" mass="10475">MSIDKIFGGKSVGPIEPVKRNRELDSSKAKESGAPKDRVEFSSVLQEASKAKQADPAQAAERAQKVAALKAQVASGSYRPDLEKVAESLLRFMAEDK</sequence>
<dbReference type="RefSeq" id="WP_221249990.1">
    <property type="nucleotide sequence ID" value="NZ_AP024355.1"/>
</dbReference>
<proteinExistence type="inferred from homology"/>
<organism evidence="11 12">
    <name type="scientific">Desulfuromonas versatilis</name>
    <dbReference type="NCBI Taxonomy" id="2802975"/>
    <lineage>
        <taxon>Bacteria</taxon>
        <taxon>Pseudomonadati</taxon>
        <taxon>Thermodesulfobacteriota</taxon>
        <taxon>Desulfuromonadia</taxon>
        <taxon>Desulfuromonadales</taxon>
        <taxon>Desulfuromonadaceae</taxon>
        <taxon>Desulfuromonas</taxon>
    </lineage>
</organism>
<evidence type="ECO:0000256" key="1">
    <source>
        <dbReference type="ARBA" id="ARBA00005322"/>
    </source>
</evidence>
<dbReference type="Proteomes" id="UP001319827">
    <property type="component" value="Chromosome"/>
</dbReference>
<comment type="function">
    <text evidence="7">Responsible for the coupling of flagellin expression to flagellar assembly by preventing expression of the flagellin genes when a component of the middle class of proteins is defective. It negatively regulates flagellar genes by inhibiting the activity of FliA by directly binding to FliA.</text>
</comment>
<evidence type="ECO:0000256" key="8">
    <source>
        <dbReference type="ARBA" id="ARBA00030117"/>
    </source>
</evidence>
<name>A0ABM8HWB6_9BACT</name>
<evidence type="ECO:0000256" key="5">
    <source>
        <dbReference type="ARBA" id="ARBA00023015"/>
    </source>
</evidence>
<evidence type="ECO:0000313" key="12">
    <source>
        <dbReference type="Proteomes" id="UP001319827"/>
    </source>
</evidence>
<evidence type="ECO:0000256" key="4">
    <source>
        <dbReference type="ARBA" id="ARBA00022795"/>
    </source>
</evidence>
<keyword evidence="6" id="KW-0804">Transcription</keyword>
<protein>
    <recommendedName>
        <fullName evidence="2">Negative regulator of flagellin synthesis</fullName>
    </recommendedName>
    <alternativeName>
        <fullName evidence="8">Anti-sigma-28 factor</fullName>
    </alternativeName>
</protein>
<evidence type="ECO:0000256" key="9">
    <source>
        <dbReference type="SAM" id="MobiDB-lite"/>
    </source>
</evidence>
<comment type="similarity">
    <text evidence="1">Belongs to the FlgM family.</text>
</comment>
<dbReference type="SUPFAM" id="SSF101498">
    <property type="entry name" value="Anti-sigma factor FlgM"/>
    <property type="match status" value="1"/>
</dbReference>
<reference evidence="11 12" key="1">
    <citation type="journal article" date="2016" name="C (Basel)">
        <title>Selective Growth of and Electricity Production by Marine Exoelectrogenic Bacteria in Self-Aggregated Hydrogel of Microbially Reduced Graphene Oxide.</title>
        <authorList>
            <person name="Yoshida N."/>
            <person name="Goto Y."/>
            <person name="Miyata Y."/>
        </authorList>
    </citation>
    <scope>NUCLEOTIDE SEQUENCE [LARGE SCALE GENOMIC DNA]</scope>
    <source>
        <strain evidence="11 12">NIT-T3</strain>
    </source>
</reference>
<keyword evidence="5" id="KW-0805">Transcription regulation</keyword>
<evidence type="ECO:0000256" key="6">
    <source>
        <dbReference type="ARBA" id="ARBA00023163"/>
    </source>
</evidence>
<evidence type="ECO:0000256" key="3">
    <source>
        <dbReference type="ARBA" id="ARBA00022491"/>
    </source>
</evidence>
<accession>A0ABM8HWB6</accession>
<evidence type="ECO:0000256" key="2">
    <source>
        <dbReference type="ARBA" id="ARBA00017823"/>
    </source>
</evidence>
<dbReference type="Pfam" id="PF04316">
    <property type="entry name" value="FlgM"/>
    <property type="match status" value="1"/>
</dbReference>
<keyword evidence="4" id="KW-1005">Bacterial flagellum biogenesis</keyword>
<dbReference type="InterPro" id="IPR035890">
    <property type="entry name" value="Anti-sigma-28_factor_FlgM_sf"/>
</dbReference>
<keyword evidence="3" id="KW-0678">Repressor</keyword>
<reference evidence="11 12" key="2">
    <citation type="journal article" date="2021" name="Int. J. Syst. Evol. Microbiol.">
        <title>Isolation and Polyphasic Characterization of Desulfuromonas versatilis sp. Nov., an Electrogenic Bacteria Capable of Versatile Metabolism Isolated from a Graphene Oxide-Reducing Enrichment Culture.</title>
        <authorList>
            <person name="Xie L."/>
            <person name="Yoshida N."/>
            <person name="Ishii S."/>
            <person name="Meng L."/>
        </authorList>
    </citation>
    <scope>NUCLEOTIDE SEQUENCE [LARGE SCALE GENOMIC DNA]</scope>
    <source>
        <strain evidence="11 12">NIT-T3</strain>
    </source>
</reference>
<evidence type="ECO:0000256" key="7">
    <source>
        <dbReference type="ARBA" id="ARBA00024739"/>
    </source>
</evidence>
<feature type="region of interest" description="Disordered" evidence="9">
    <location>
        <begin position="1"/>
        <end position="40"/>
    </location>
</feature>
<dbReference type="InterPro" id="IPR007412">
    <property type="entry name" value="FlgM"/>
</dbReference>
<feature type="compositionally biased region" description="Basic and acidic residues" evidence="9">
    <location>
        <begin position="17"/>
        <end position="40"/>
    </location>
</feature>
<feature type="domain" description="Anti-sigma-28 factor FlgM C-terminal" evidence="10">
    <location>
        <begin position="37"/>
        <end position="90"/>
    </location>
</feature>